<gene>
    <name evidence="1" type="ORF">UFOVP116_62</name>
</gene>
<dbReference type="EMBL" id="LR796237">
    <property type="protein sequence ID" value="CAB4129628.1"/>
    <property type="molecule type" value="Genomic_DNA"/>
</dbReference>
<proteinExistence type="predicted"/>
<reference evidence="1" key="1">
    <citation type="submission" date="2020-04" db="EMBL/GenBank/DDBJ databases">
        <authorList>
            <person name="Chiriac C."/>
            <person name="Salcher M."/>
            <person name="Ghai R."/>
            <person name="Kavagutti S V."/>
        </authorList>
    </citation>
    <scope>NUCLEOTIDE SEQUENCE</scope>
</reference>
<sequence>MSDKLSIKNEMRAFDGKDREFYDSLTEEERKKFGLFLMIRYGSTVQGSSDMQEWYLRATNERLNVNFFDLGKHPKLQWLLCTTISPGLGAQFHEWIPVKKRASEGNKTQKFIKKHYPDLKEDEIALIAQLTSKDELKQLAKELGYDDRRIKDEL</sequence>
<protein>
    <submittedName>
        <fullName evidence="1">Uncharacterized protein</fullName>
    </submittedName>
</protein>
<name>A0A6J5L4F7_9CAUD</name>
<evidence type="ECO:0000313" key="1">
    <source>
        <dbReference type="EMBL" id="CAB4129628.1"/>
    </source>
</evidence>
<accession>A0A6J5L4F7</accession>
<organism evidence="1">
    <name type="scientific">uncultured Caudovirales phage</name>
    <dbReference type="NCBI Taxonomy" id="2100421"/>
    <lineage>
        <taxon>Viruses</taxon>
        <taxon>Duplodnaviria</taxon>
        <taxon>Heunggongvirae</taxon>
        <taxon>Uroviricota</taxon>
        <taxon>Caudoviricetes</taxon>
        <taxon>Peduoviridae</taxon>
        <taxon>Maltschvirus</taxon>
        <taxon>Maltschvirus maltsch</taxon>
    </lineage>
</organism>